<organism evidence="5 6">
    <name type="scientific">Purpureocillium lilacinum</name>
    <name type="common">Paecilomyces lilacinus</name>
    <dbReference type="NCBI Taxonomy" id="33203"/>
    <lineage>
        <taxon>Eukaryota</taxon>
        <taxon>Fungi</taxon>
        <taxon>Dikarya</taxon>
        <taxon>Ascomycota</taxon>
        <taxon>Pezizomycotina</taxon>
        <taxon>Sordariomycetes</taxon>
        <taxon>Hypocreomycetidae</taxon>
        <taxon>Hypocreales</taxon>
        <taxon>Ophiocordycipitaceae</taxon>
        <taxon>Purpureocillium</taxon>
    </lineage>
</organism>
<feature type="domain" description="Zn(2)-C6 fungal-type" evidence="4">
    <location>
        <begin position="34"/>
        <end position="64"/>
    </location>
</feature>
<dbReference type="CDD" id="cd00067">
    <property type="entry name" value="GAL4"/>
    <property type="match status" value="1"/>
</dbReference>
<dbReference type="GO" id="GO:0000981">
    <property type="term" value="F:DNA-binding transcription factor activity, RNA polymerase II-specific"/>
    <property type="evidence" value="ECO:0007669"/>
    <property type="project" value="InterPro"/>
</dbReference>
<gene>
    <name evidence="5" type="ORF">PCL_01556</name>
</gene>
<dbReference type="Proteomes" id="UP000245956">
    <property type="component" value="Unassembled WGS sequence"/>
</dbReference>
<dbReference type="Gene3D" id="4.10.240.10">
    <property type="entry name" value="Zn(2)-C6 fungal-type DNA-binding domain"/>
    <property type="match status" value="1"/>
</dbReference>
<dbReference type="GO" id="GO:0005634">
    <property type="term" value="C:nucleus"/>
    <property type="evidence" value="ECO:0007669"/>
    <property type="project" value="UniProtKB-SubCell"/>
</dbReference>
<accession>A0A2U3E3S9</accession>
<evidence type="ECO:0000259" key="4">
    <source>
        <dbReference type="PROSITE" id="PS50048"/>
    </source>
</evidence>
<dbReference type="EMBL" id="LCWV01000013">
    <property type="protein sequence ID" value="PWI69171.1"/>
    <property type="molecule type" value="Genomic_DNA"/>
</dbReference>
<comment type="subcellular location">
    <subcellularLocation>
        <location evidence="1">Nucleus</location>
    </subcellularLocation>
</comment>
<evidence type="ECO:0000313" key="5">
    <source>
        <dbReference type="EMBL" id="PWI69171.1"/>
    </source>
</evidence>
<dbReference type="Pfam" id="PF00172">
    <property type="entry name" value="Zn_clus"/>
    <property type="match status" value="1"/>
</dbReference>
<dbReference type="PANTHER" id="PTHR37534">
    <property type="entry name" value="TRANSCRIPTIONAL ACTIVATOR PROTEIN UGA3"/>
    <property type="match status" value="1"/>
</dbReference>
<feature type="compositionally biased region" description="Low complexity" evidence="3">
    <location>
        <begin position="11"/>
        <end position="22"/>
    </location>
</feature>
<dbReference type="PROSITE" id="PS50048">
    <property type="entry name" value="ZN2_CY6_FUNGAL_2"/>
    <property type="match status" value="1"/>
</dbReference>
<proteinExistence type="predicted"/>
<reference evidence="5 6" key="1">
    <citation type="journal article" date="2016" name="Front. Microbiol.">
        <title>Genome and transcriptome sequences reveal the specific parasitism of the nematophagous Purpureocillium lilacinum 36-1.</title>
        <authorList>
            <person name="Xie J."/>
            <person name="Li S."/>
            <person name="Mo C."/>
            <person name="Xiao X."/>
            <person name="Peng D."/>
            <person name="Wang G."/>
            <person name="Xiao Y."/>
        </authorList>
    </citation>
    <scope>NUCLEOTIDE SEQUENCE [LARGE SCALE GENOMIC DNA]</scope>
    <source>
        <strain evidence="5 6">36-1</strain>
    </source>
</reference>
<keyword evidence="2" id="KW-0539">Nucleus</keyword>
<sequence length="479" mass="52619">MDSLGAMSRCSHQQTSSSTSSSVAGGRIRTVEGSCWSCKKRRVKCDLSKPYCERCSQVGATCDYTARPIRWCTKPTVPVVPRNRALPTVDEQLVNPLAAHENRALSYFRGRFWPLLTTSDPCDPPMLLTLGHRSLLLATCLVADTHRVLQDGRNSRRVPQLKRLECLAAVRGEVNEYCSSGKPPLIGLLFAVLLLYFNDGYLECAGESASTASHQAGVIAIIERLGGVETVLDTGPESLHMLVSEFASTDLTTTMLNGGRPSFSPKTWEKIDRRSVWWSRDPSGRFSLATILGQMSSIVHYLEDINCGLVELSGDRVRDFEVALIPTYAPFSTLSYSAYGPYSADSLKEDPEAVHAYALTRSFQHAALIYLYRAVCGLPMDHGLVQQHVSPCLDCILTIEGPSKVVNCALFPLLVAGTHVQSTRHQRGVINVVNSVHNKMKFASIQSIITALDDVWASESRDMTWLEMFAGLGSDTAVL</sequence>
<evidence type="ECO:0000256" key="2">
    <source>
        <dbReference type="ARBA" id="ARBA00023242"/>
    </source>
</evidence>
<dbReference type="AlphaFoldDB" id="A0A2U3E3S9"/>
<comment type="caution">
    <text evidence="5">The sequence shown here is derived from an EMBL/GenBank/DDBJ whole genome shotgun (WGS) entry which is preliminary data.</text>
</comment>
<dbReference type="InterPro" id="IPR036864">
    <property type="entry name" value="Zn2-C6_fun-type_DNA-bd_sf"/>
</dbReference>
<dbReference type="SUPFAM" id="SSF57701">
    <property type="entry name" value="Zn2/Cys6 DNA-binding domain"/>
    <property type="match status" value="1"/>
</dbReference>
<evidence type="ECO:0000313" key="6">
    <source>
        <dbReference type="Proteomes" id="UP000245956"/>
    </source>
</evidence>
<dbReference type="SMART" id="SM00066">
    <property type="entry name" value="GAL4"/>
    <property type="match status" value="1"/>
</dbReference>
<dbReference type="Pfam" id="PF11951">
    <property type="entry name" value="Fungal_trans_2"/>
    <property type="match status" value="1"/>
</dbReference>
<name>A0A2U3E3S9_PURLI</name>
<evidence type="ECO:0000256" key="3">
    <source>
        <dbReference type="SAM" id="MobiDB-lite"/>
    </source>
</evidence>
<dbReference type="PANTHER" id="PTHR37534:SF46">
    <property type="entry name" value="ZN(II)2CYS6 TRANSCRIPTION FACTOR (EUROFUNG)"/>
    <property type="match status" value="1"/>
</dbReference>
<dbReference type="PROSITE" id="PS00463">
    <property type="entry name" value="ZN2_CY6_FUNGAL_1"/>
    <property type="match status" value="1"/>
</dbReference>
<evidence type="ECO:0000256" key="1">
    <source>
        <dbReference type="ARBA" id="ARBA00004123"/>
    </source>
</evidence>
<dbReference type="InterPro" id="IPR021858">
    <property type="entry name" value="Fun_TF"/>
</dbReference>
<dbReference type="InterPro" id="IPR001138">
    <property type="entry name" value="Zn2Cys6_DnaBD"/>
</dbReference>
<dbReference type="GO" id="GO:0008270">
    <property type="term" value="F:zinc ion binding"/>
    <property type="evidence" value="ECO:0007669"/>
    <property type="project" value="InterPro"/>
</dbReference>
<protein>
    <recommendedName>
        <fullName evidence="4">Zn(2)-C6 fungal-type domain-containing protein</fullName>
    </recommendedName>
</protein>
<feature type="region of interest" description="Disordered" evidence="3">
    <location>
        <begin position="1"/>
        <end position="25"/>
    </location>
</feature>